<feature type="region of interest" description="Disordered" evidence="1">
    <location>
        <begin position="1"/>
        <end position="22"/>
    </location>
</feature>
<sequence length="244" mass="27462">MNSLKRRKPASPRPQSQSYPHPHIYSEDIAHTNTDSPFFRLPPEIRNRIYTLVLGVGHVHIRYRPWNSRAASRSNTATATAITPKKSGFYAIALPADADPWGRACKNMMRKIQTGMTSKTAASTPGKTSTASVSAGYSTALVQVCRQIHTEAALLPFSLNAWSFESTHIMERYLVRDRRLALAQRRAMRVLVVADDLPSRSIERYLGGLRVVVWRDASTKTFERWELPLQKAKAPTRSALLLFD</sequence>
<feature type="compositionally biased region" description="Basic residues" evidence="1">
    <location>
        <begin position="1"/>
        <end position="10"/>
    </location>
</feature>
<reference evidence="3 4" key="1">
    <citation type="journal article" date="2013" name="BMC Genomics">
        <title>The genome and transcriptome of the pine saprophyte Ophiostoma piceae, and a comparison with the bark beetle-associated pine pathogen Grosmannia clavigera.</title>
        <authorList>
            <person name="Haridas S."/>
            <person name="Wang Y."/>
            <person name="Lim L."/>
            <person name="Massoumi Alamouti S."/>
            <person name="Jackman S."/>
            <person name="Docking R."/>
            <person name="Robertson G."/>
            <person name="Birol I."/>
            <person name="Bohlmann J."/>
            <person name="Breuil C."/>
        </authorList>
    </citation>
    <scope>NUCLEOTIDE SEQUENCE [LARGE SCALE GENOMIC DNA]</scope>
    <source>
        <strain evidence="3 4">UAMH 11346</strain>
    </source>
</reference>
<accession>S3BMJ2</accession>
<dbReference type="eggNOG" id="ENOG502T0VH">
    <property type="taxonomic scope" value="Eukaryota"/>
</dbReference>
<gene>
    <name evidence="3" type="ORF">F503_00697</name>
</gene>
<organism evidence="3 4">
    <name type="scientific">Ophiostoma piceae (strain UAMH 11346)</name>
    <name type="common">Sap stain fungus</name>
    <dbReference type="NCBI Taxonomy" id="1262450"/>
    <lineage>
        <taxon>Eukaryota</taxon>
        <taxon>Fungi</taxon>
        <taxon>Dikarya</taxon>
        <taxon>Ascomycota</taxon>
        <taxon>Pezizomycotina</taxon>
        <taxon>Sordariomycetes</taxon>
        <taxon>Sordariomycetidae</taxon>
        <taxon>Ophiostomatales</taxon>
        <taxon>Ophiostomataceae</taxon>
        <taxon>Ophiostoma</taxon>
    </lineage>
</organism>
<proteinExistence type="predicted"/>
<dbReference type="EMBL" id="KE148179">
    <property type="protein sequence ID" value="EPE02429.1"/>
    <property type="molecule type" value="Genomic_DNA"/>
</dbReference>
<name>S3BMJ2_OPHP1</name>
<dbReference type="HOGENOM" id="CLU_1200477_0_0_1"/>
<evidence type="ECO:0000256" key="1">
    <source>
        <dbReference type="SAM" id="MobiDB-lite"/>
    </source>
</evidence>
<dbReference type="PANTHER" id="PTHR38790:SF4">
    <property type="entry name" value="2EXR DOMAIN-CONTAINING PROTEIN"/>
    <property type="match status" value="1"/>
</dbReference>
<dbReference type="OrthoDB" id="5413827at2759"/>
<dbReference type="PANTHER" id="PTHR38790">
    <property type="entry name" value="2EXR DOMAIN-CONTAINING PROTEIN-RELATED"/>
    <property type="match status" value="1"/>
</dbReference>
<evidence type="ECO:0000313" key="4">
    <source>
        <dbReference type="Proteomes" id="UP000016923"/>
    </source>
</evidence>
<dbReference type="Pfam" id="PF24864">
    <property type="entry name" value="DUF7730"/>
    <property type="match status" value="1"/>
</dbReference>
<evidence type="ECO:0000313" key="3">
    <source>
        <dbReference type="EMBL" id="EPE02429.1"/>
    </source>
</evidence>
<feature type="domain" description="DUF7730" evidence="2">
    <location>
        <begin position="32"/>
        <end position="171"/>
    </location>
</feature>
<dbReference type="Proteomes" id="UP000016923">
    <property type="component" value="Unassembled WGS sequence"/>
</dbReference>
<dbReference type="AlphaFoldDB" id="S3BMJ2"/>
<keyword evidence="4" id="KW-1185">Reference proteome</keyword>
<dbReference type="InterPro" id="IPR056632">
    <property type="entry name" value="DUF7730"/>
</dbReference>
<protein>
    <recommendedName>
        <fullName evidence="2">DUF7730 domain-containing protein</fullName>
    </recommendedName>
</protein>
<dbReference type="VEuPathDB" id="FungiDB:F503_00697"/>
<evidence type="ECO:0000259" key="2">
    <source>
        <dbReference type="Pfam" id="PF24864"/>
    </source>
</evidence>